<organism evidence="4 5">
    <name type="scientific">Flammeovirga aprica JL-4</name>
    <dbReference type="NCBI Taxonomy" id="694437"/>
    <lineage>
        <taxon>Bacteria</taxon>
        <taxon>Pseudomonadati</taxon>
        <taxon>Bacteroidota</taxon>
        <taxon>Cytophagia</taxon>
        <taxon>Cytophagales</taxon>
        <taxon>Flammeovirgaceae</taxon>
        <taxon>Flammeovirga</taxon>
    </lineage>
</organism>
<keyword evidence="5" id="KW-1185">Reference proteome</keyword>
<dbReference type="InterPro" id="IPR027385">
    <property type="entry name" value="Beta-barrel_OMP"/>
</dbReference>
<dbReference type="RefSeq" id="WP_169657491.1">
    <property type="nucleotide sequence ID" value="NZ_JABANE010000037.1"/>
</dbReference>
<dbReference type="AlphaFoldDB" id="A0A7X9XA04"/>
<accession>A0A7X9XA04</accession>
<evidence type="ECO:0000313" key="4">
    <source>
        <dbReference type="EMBL" id="NME69206.1"/>
    </source>
</evidence>
<evidence type="ECO:0000259" key="3">
    <source>
        <dbReference type="Pfam" id="PF13505"/>
    </source>
</evidence>
<comment type="caution">
    <text evidence="4">The sequence shown here is derived from an EMBL/GenBank/DDBJ whole genome shotgun (WGS) entry which is preliminary data.</text>
</comment>
<feature type="chain" id="PRO_5030770760" evidence="2">
    <location>
        <begin position="23"/>
        <end position="193"/>
    </location>
</feature>
<dbReference type="InterPro" id="IPR011250">
    <property type="entry name" value="OMP/PagP_B-barrel"/>
</dbReference>
<feature type="signal peptide" evidence="2">
    <location>
        <begin position="1"/>
        <end position="22"/>
    </location>
</feature>
<evidence type="ECO:0000313" key="5">
    <source>
        <dbReference type="Proteomes" id="UP000576082"/>
    </source>
</evidence>
<dbReference type="SUPFAM" id="SSF56925">
    <property type="entry name" value="OMPA-like"/>
    <property type="match status" value="1"/>
</dbReference>
<dbReference type="EMBL" id="JABANE010000037">
    <property type="protein sequence ID" value="NME69206.1"/>
    <property type="molecule type" value="Genomic_DNA"/>
</dbReference>
<feature type="domain" description="Outer membrane protein beta-barrel" evidence="3">
    <location>
        <begin position="11"/>
        <end position="190"/>
    </location>
</feature>
<proteinExistence type="predicted"/>
<gene>
    <name evidence="4" type="ORF">HHU12_14615</name>
</gene>
<protein>
    <submittedName>
        <fullName evidence="4">Porin family protein</fullName>
    </submittedName>
</protein>
<name>A0A7X9XA04_9BACT</name>
<keyword evidence="1 2" id="KW-0732">Signal</keyword>
<sequence>MKKSILFIIFNLLVMTSATVFAQDKTFNFGVKATAGMSGFSHNFTGMSDDTRQSWEGGVMLRANIPVVPLYLQTELNYTNTGGTFEMGEQSQDLVLNRVEVPLLLGGKLGIGGINARAFGGVVAQQVVIDNFSDLSPELDPEKFGLGWQVGVGVDIKKFTIDAKYQQSANLVSNADTSLKSQQFMVSVGYFIW</sequence>
<reference evidence="4 5" key="1">
    <citation type="submission" date="2020-04" db="EMBL/GenBank/DDBJ databases">
        <title>Flammeovirga sp. SR4, a novel species isolated from seawater.</title>
        <authorList>
            <person name="Wang X."/>
        </authorList>
    </citation>
    <scope>NUCLEOTIDE SEQUENCE [LARGE SCALE GENOMIC DNA]</scope>
    <source>
        <strain evidence="4 5">ATCC 23126</strain>
    </source>
</reference>
<evidence type="ECO:0000256" key="2">
    <source>
        <dbReference type="SAM" id="SignalP"/>
    </source>
</evidence>
<dbReference type="Proteomes" id="UP000576082">
    <property type="component" value="Unassembled WGS sequence"/>
</dbReference>
<evidence type="ECO:0000256" key="1">
    <source>
        <dbReference type="ARBA" id="ARBA00022729"/>
    </source>
</evidence>
<dbReference type="Pfam" id="PF13505">
    <property type="entry name" value="OMP_b-brl"/>
    <property type="match status" value="1"/>
</dbReference>